<keyword evidence="2" id="KW-1185">Reference proteome</keyword>
<dbReference type="Proteomes" id="UP000022910">
    <property type="component" value="Unassembled WGS sequence"/>
</dbReference>
<dbReference type="STRING" id="1432141.A0A015LH33"/>
<accession>A0A015LH33</accession>
<evidence type="ECO:0000313" key="2">
    <source>
        <dbReference type="Proteomes" id="UP000022910"/>
    </source>
</evidence>
<dbReference type="AlphaFoldDB" id="A0A015LH33"/>
<organism evidence="1 2">
    <name type="scientific">Rhizophagus irregularis (strain DAOM 197198w)</name>
    <name type="common">Glomus intraradices</name>
    <dbReference type="NCBI Taxonomy" id="1432141"/>
    <lineage>
        <taxon>Eukaryota</taxon>
        <taxon>Fungi</taxon>
        <taxon>Fungi incertae sedis</taxon>
        <taxon>Mucoromycota</taxon>
        <taxon>Glomeromycotina</taxon>
        <taxon>Glomeromycetes</taxon>
        <taxon>Glomerales</taxon>
        <taxon>Glomeraceae</taxon>
        <taxon>Rhizophagus</taxon>
    </lineage>
</organism>
<sequence>MNKVMQTQCFFKRSDHKDFILTARPEKFVEKYLYYMEQMEKNKKSFAEINYDDEVEKDEVNESLSEFDNSGMSNYFHFHVSVNNARTVTKKIVNLNVVYMGRLRRDF</sequence>
<protein>
    <submittedName>
        <fullName evidence="1">Uncharacterized protein</fullName>
    </submittedName>
</protein>
<name>A0A015LH33_RHIIW</name>
<proteinExistence type="predicted"/>
<reference evidence="1 2" key="1">
    <citation type="submission" date="2014-02" db="EMBL/GenBank/DDBJ databases">
        <title>Single nucleus genome sequencing reveals high similarity among nuclei of an endomycorrhizal fungus.</title>
        <authorList>
            <person name="Lin K."/>
            <person name="Geurts R."/>
            <person name="Zhang Z."/>
            <person name="Limpens E."/>
            <person name="Saunders D.G."/>
            <person name="Mu D."/>
            <person name="Pang E."/>
            <person name="Cao H."/>
            <person name="Cha H."/>
            <person name="Lin T."/>
            <person name="Zhou Q."/>
            <person name="Shang Y."/>
            <person name="Li Y."/>
            <person name="Ivanov S."/>
            <person name="Sharma T."/>
            <person name="Velzen R.V."/>
            <person name="Ruijter N.D."/>
            <person name="Aanen D.K."/>
            <person name="Win J."/>
            <person name="Kamoun S."/>
            <person name="Bisseling T."/>
            <person name="Huang S."/>
        </authorList>
    </citation>
    <scope>NUCLEOTIDE SEQUENCE [LARGE SCALE GENOMIC DNA]</scope>
    <source>
        <strain evidence="2">DAOM197198w</strain>
    </source>
</reference>
<gene>
    <name evidence="1" type="ORF">RirG_073980</name>
</gene>
<dbReference type="EMBL" id="JEMT01015840">
    <property type="protein sequence ID" value="EXX71941.1"/>
    <property type="molecule type" value="Genomic_DNA"/>
</dbReference>
<evidence type="ECO:0000313" key="1">
    <source>
        <dbReference type="EMBL" id="EXX71941.1"/>
    </source>
</evidence>
<dbReference type="HOGENOM" id="CLU_2211384_0_0_1"/>
<comment type="caution">
    <text evidence="1">The sequence shown here is derived from an EMBL/GenBank/DDBJ whole genome shotgun (WGS) entry which is preliminary data.</text>
</comment>